<gene>
    <name evidence="2" type="ORF">JET14_13485</name>
</gene>
<dbReference type="EMBL" id="CP066786">
    <property type="protein sequence ID" value="QQM29336.1"/>
    <property type="molecule type" value="Genomic_DNA"/>
</dbReference>
<accession>A0A7T7HHL2</accession>
<organism evidence="2 3">
    <name type="scientific">Martelella lutilitoris</name>
    <dbReference type="NCBI Taxonomy" id="2583532"/>
    <lineage>
        <taxon>Bacteria</taxon>
        <taxon>Pseudomonadati</taxon>
        <taxon>Pseudomonadota</taxon>
        <taxon>Alphaproteobacteria</taxon>
        <taxon>Hyphomicrobiales</taxon>
        <taxon>Aurantimonadaceae</taxon>
        <taxon>Martelella</taxon>
    </lineage>
</organism>
<feature type="region of interest" description="Disordered" evidence="1">
    <location>
        <begin position="312"/>
        <end position="331"/>
    </location>
</feature>
<dbReference type="RefSeq" id="WP_200334179.1">
    <property type="nucleotide sequence ID" value="NZ_CP066786.1"/>
</dbReference>
<name>A0A7T7HHL2_9HYPH</name>
<dbReference type="Proteomes" id="UP000596083">
    <property type="component" value="Chromosome"/>
</dbReference>
<feature type="region of interest" description="Disordered" evidence="1">
    <location>
        <begin position="218"/>
        <end position="263"/>
    </location>
</feature>
<evidence type="ECO:0000313" key="2">
    <source>
        <dbReference type="EMBL" id="QQM29336.1"/>
    </source>
</evidence>
<dbReference type="KEGG" id="mlut:JET14_13485"/>
<dbReference type="AlphaFoldDB" id="A0A7T7HHL2"/>
<sequence length="331" mass="36841">MEQQIGTIAQTAVIERWAWWRAALKDPAQIGKELPVHPGEYQLGYYRTRRKGGTWEPVGIYPDEDGRVVAFRGNKPVDDIENLFTWCCRYPVEYAAYIQALETGKWPDDDEAVAATIGDNSGDVDETASLADQIEAALAGLSKYAKISDDETAAKALSLRNRLNELSREADKARTEEKKPHLEAGKAVDAKWQPLVKKAKTGADDVRAKIGAWETEKYRRQQEEQRKAEEARRAAEEAAREREGETEVLDAPEPAPAPVADPVSIRPTYGKAASVKMRTVVKEVTDWPALSVYMSNHAEAQDVLRKLAQRAVDAGRDDIPGITTEQKADIR</sequence>
<feature type="compositionally biased region" description="Basic and acidic residues" evidence="1">
    <location>
        <begin position="218"/>
        <end position="245"/>
    </location>
</feature>
<evidence type="ECO:0000256" key="1">
    <source>
        <dbReference type="SAM" id="MobiDB-lite"/>
    </source>
</evidence>
<proteinExistence type="predicted"/>
<reference evidence="2 3" key="1">
    <citation type="submission" date="2020-12" db="EMBL/GenBank/DDBJ databases">
        <authorList>
            <person name="Zheng R.K."/>
            <person name="Sun C.M."/>
        </authorList>
    </citation>
    <scope>NUCLEOTIDE SEQUENCE [LARGE SCALE GENOMIC DNA]</scope>
    <source>
        <strain evidence="2 3">ZRK001</strain>
    </source>
</reference>
<protein>
    <submittedName>
        <fullName evidence="2">Uncharacterized protein</fullName>
    </submittedName>
</protein>
<evidence type="ECO:0000313" key="3">
    <source>
        <dbReference type="Proteomes" id="UP000596083"/>
    </source>
</evidence>